<comment type="caution">
    <text evidence="1">The sequence shown here is derived from an EMBL/GenBank/DDBJ whole genome shotgun (WGS) entry which is preliminary data.</text>
</comment>
<name>A0A2B7Z6F4_9EURO</name>
<proteinExistence type="predicted"/>
<evidence type="ECO:0000313" key="1">
    <source>
        <dbReference type="EMBL" id="PGH28612.1"/>
    </source>
</evidence>
<keyword evidence="2" id="KW-1185">Reference proteome</keyword>
<protein>
    <submittedName>
        <fullName evidence="1">Uncharacterized protein</fullName>
    </submittedName>
</protein>
<sequence length="196" mass="21556">MNCLLERTDSDSSMLHTTGAYLFLPRLPEEKNCHSYDVTDAACPNPVTRVDHNPELNWFFRARDNVDPALSGHILGRVMIGKIPNEVTYAGIQALLEMVPLPTKGFRPEENCVSWTRSGIGKLQQEGLAEQFDILCLTCSGGPTSVWPNLIPRRASSIIPAALCTLYRALGLVGGIQLNIKITIPVAFLEDHIASK</sequence>
<dbReference type="AlphaFoldDB" id="A0A2B7Z6F4"/>
<evidence type="ECO:0000313" key="2">
    <source>
        <dbReference type="Proteomes" id="UP000226031"/>
    </source>
</evidence>
<dbReference type="EMBL" id="PDND01000363">
    <property type="protein sequence ID" value="PGH28612.1"/>
    <property type="molecule type" value="Genomic_DNA"/>
</dbReference>
<accession>A0A2B7Z6F4</accession>
<reference evidence="1 2" key="1">
    <citation type="submission" date="2017-10" db="EMBL/GenBank/DDBJ databases">
        <title>Comparative genomics in systemic dimorphic fungi from Ajellomycetaceae.</title>
        <authorList>
            <person name="Munoz J.F."/>
            <person name="Mcewen J.G."/>
            <person name="Clay O.K."/>
            <person name="Cuomo C.A."/>
        </authorList>
    </citation>
    <scope>NUCLEOTIDE SEQUENCE [LARGE SCALE GENOMIC DNA]</scope>
    <source>
        <strain evidence="1 2">UAMH4076</strain>
    </source>
</reference>
<organism evidence="1 2">
    <name type="scientific">[Emmonsia] crescens</name>
    <dbReference type="NCBI Taxonomy" id="73230"/>
    <lineage>
        <taxon>Eukaryota</taxon>
        <taxon>Fungi</taxon>
        <taxon>Dikarya</taxon>
        <taxon>Ascomycota</taxon>
        <taxon>Pezizomycotina</taxon>
        <taxon>Eurotiomycetes</taxon>
        <taxon>Eurotiomycetidae</taxon>
        <taxon>Onygenales</taxon>
        <taxon>Ajellomycetaceae</taxon>
        <taxon>Emergomyces</taxon>
    </lineage>
</organism>
<gene>
    <name evidence="1" type="ORF">GX50_08650</name>
</gene>
<dbReference type="Proteomes" id="UP000226031">
    <property type="component" value="Unassembled WGS sequence"/>
</dbReference>